<dbReference type="Gene3D" id="3.30.572.10">
    <property type="entry name" value="Thymidylate synthase/dCMP hydroxymethylase domain"/>
    <property type="match status" value="1"/>
</dbReference>
<dbReference type="GeneID" id="71965838"/>
<name>A0ABN6PCG1_9EURY</name>
<dbReference type="Proteomes" id="UP000831817">
    <property type="component" value="Chromosome"/>
</dbReference>
<reference evidence="1 2" key="1">
    <citation type="submission" date="2022-04" db="EMBL/GenBank/DDBJ databases">
        <title>Complete genome of Methanothermobacter tenebrarum strain RMAS.</title>
        <authorList>
            <person name="Nakamura K."/>
            <person name="Oshima K."/>
            <person name="Hattori M."/>
            <person name="Kamagata Y."/>
            <person name="Takamizawa K."/>
        </authorList>
    </citation>
    <scope>NUCLEOTIDE SEQUENCE [LARGE SCALE GENOMIC DNA]</scope>
    <source>
        <strain evidence="1 2">RMAS</strain>
    </source>
</reference>
<dbReference type="EMBL" id="AP025698">
    <property type="protein sequence ID" value="BDH79931.1"/>
    <property type="molecule type" value="Genomic_DNA"/>
</dbReference>
<protein>
    <submittedName>
        <fullName evidence="1">Uncharacterized protein</fullName>
    </submittedName>
</protein>
<organism evidence="1 2">
    <name type="scientific">Methanothermobacter tenebrarum</name>
    <dbReference type="NCBI Taxonomy" id="680118"/>
    <lineage>
        <taxon>Archaea</taxon>
        <taxon>Methanobacteriati</taxon>
        <taxon>Methanobacteriota</taxon>
        <taxon>Methanomada group</taxon>
        <taxon>Methanobacteria</taxon>
        <taxon>Methanobacteriales</taxon>
        <taxon>Methanobacteriaceae</taxon>
        <taxon>Methanothermobacter</taxon>
    </lineage>
</organism>
<dbReference type="SUPFAM" id="SSF55831">
    <property type="entry name" value="Thymidylate synthase/dCMP hydroxymethylase"/>
    <property type="match status" value="1"/>
</dbReference>
<proteinExistence type="predicted"/>
<keyword evidence="2" id="KW-1185">Reference proteome</keyword>
<dbReference type="InterPro" id="IPR036926">
    <property type="entry name" value="Thymidate_synth/dCMP_Mease_sf"/>
</dbReference>
<sequence length="93" mass="10761">MLNPNHFKPIKDKLNLMAVFRSQFFDTKAYGNFIALAILLHKMCQATGYKPGALVSTANKVTFEGHKKDLYKHLRTNIRGHFTHQRALIYKIK</sequence>
<gene>
    <name evidence="1" type="ORF">MTTB_13100</name>
</gene>
<evidence type="ECO:0000313" key="2">
    <source>
        <dbReference type="Proteomes" id="UP000831817"/>
    </source>
</evidence>
<accession>A0ABN6PCG1</accession>
<evidence type="ECO:0000313" key="1">
    <source>
        <dbReference type="EMBL" id="BDH79931.1"/>
    </source>
</evidence>
<dbReference type="RefSeq" id="WP_248564238.1">
    <property type="nucleotide sequence ID" value="NZ_AP025698.1"/>
</dbReference>